<evidence type="ECO:0000256" key="1">
    <source>
        <dbReference type="ARBA" id="ARBA00023015"/>
    </source>
</evidence>
<dbReference type="PANTHER" id="PTHR30055">
    <property type="entry name" value="HTH-TYPE TRANSCRIPTIONAL REGULATOR RUTR"/>
    <property type="match status" value="1"/>
</dbReference>
<evidence type="ECO:0000256" key="2">
    <source>
        <dbReference type="ARBA" id="ARBA00023125"/>
    </source>
</evidence>
<dbReference type="InterPro" id="IPR050109">
    <property type="entry name" value="HTH-type_TetR-like_transc_reg"/>
</dbReference>
<protein>
    <submittedName>
        <fullName evidence="6">Transcriptional regulator</fullName>
    </submittedName>
</protein>
<dbReference type="InterPro" id="IPR009057">
    <property type="entry name" value="Homeodomain-like_sf"/>
</dbReference>
<dbReference type="RefSeq" id="WP_043668872.1">
    <property type="nucleotide sequence ID" value="NZ_BDCI01000018.1"/>
</dbReference>
<feature type="DNA-binding region" description="H-T-H motif" evidence="4">
    <location>
        <begin position="25"/>
        <end position="44"/>
    </location>
</feature>
<dbReference type="InterPro" id="IPR041583">
    <property type="entry name" value="TetR_C_31"/>
</dbReference>
<comment type="caution">
    <text evidence="6">The sequence shown here is derived from an EMBL/GenBank/DDBJ whole genome shotgun (WGS) entry which is preliminary data.</text>
</comment>
<name>A0ABR4ZH13_9NOCA</name>
<keyword evidence="3" id="KW-0804">Transcription</keyword>
<evidence type="ECO:0000313" key="6">
    <source>
        <dbReference type="EMBL" id="KIA64687.1"/>
    </source>
</evidence>
<dbReference type="Pfam" id="PF00440">
    <property type="entry name" value="TetR_N"/>
    <property type="match status" value="1"/>
</dbReference>
<reference evidence="6 7" key="1">
    <citation type="journal article" date="2014" name="Int. J. Syst. Evol. Microbiol.">
        <title>Nocardia vulneris sp. nov., isolated from wounds of human patients in North America.</title>
        <authorList>
            <person name="Lasker B.A."/>
            <person name="Bell M."/>
            <person name="Klenk H.P."/>
            <person name="Sproer C."/>
            <person name="Schumann C."/>
            <person name="Schumann P."/>
            <person name="Brown J.M."/>
        </authorList>
    </citation>
    <scope>NUCLEOTIDE SEQUENCE [LARGE SCALE GENOMIC DNA]</scope>
    <source>
        <strain evidence="6 7">W9851</strain>
    </source>
</reference>
<evidence type="ECO:0000256" key="3">
    <source>
        <dbReference type="ARBA" id="ARBA00023163"/>
    </source>
</evidence>
<dbReference type="Gene3D" id="1.10.357.10">
    <property type="entry name" value="Tetracycline Repressor, domain 2"/>
    <property type="match status" value="1"/>
</dbReference>
<keyword evidence="1" id="KW-0805">Transcription regulation</keyword>
<keyword evidence="2 4" id="KW-0238">DNA-binding</keyword>
<organism evidence="6 7">
    <name type="scientific">Nocardia vulneris</name>
    <dbReference type="NCBI Taxonomy" id="1141657"/>
    <lineage>
        <taxon>Bacteria</taxon>
        <taxon>Bacillati</taxon>
        <taxon>Actinomycetota</taxon>
        <taxon>Actinomycetes</taxon>
        <taxon>Mycobacteriales</taxon>
        <taxon>Nocardiaceae</taxon>
        <taxon>Nocardia</taxon>
    </lineage>
</organism>
<dbReference type="EMBL" id="JNFP01000012">
    <property type="protein sequence ID" value="KIA64687.1"/>
    <property type="molecule type" value="Genomic_DNA"/>
</dbReference>
<gene>
    <name evidence="6" type="ORF">FG87_12485</name>
</gene>
<accession>A0ABR4ZH13</accession>
<sequence>MPTKREIVLDAAIELLGSRGSRALTHRAVDEAAGMPSGSTSNYFRSRDALLSGLAARLEERDYADWDALSRVPAPSTLDQLIDSLALFVTHAITTDRTRTLARYALFLEAQGSPAAQAAVRRGNERLTDWIRTMLRNVDAGPDVAKLLVDCLDGVVLHQLAGPATEFDAQRAVDRLVRGLLLS</sequence>
<proteinExistence type="predicted"/>
<dbReference type="Proteomes" id="UP000031364">
    <property type="component" value="Unassembled WGS sequence"/>
</dbReference>
<feature type="domain" description="HTH tetR-type" evidence="5">
    <location>
        <begin position="2"/>
        <end position="62"/>
    </location>
</feature>
<dbReference type="InterPro" id="IPR036271">
    <property type="entry name" value="Tet_transcr_reg_TetR-rel_C_sf"/>
</dbReference>
<evidence type="ECO:0000256" key="4">
    <source>
        <dbReference type="PROSITE-ProRule" id="PRU00335"/>
    </source>
</evidence>
<keyword evidence="7" id="KW-1185">Reference proteome</keyword>
<dbReference type="Pfam" id="PF17940">
    <property type="entry name" value="TetR_C_31"/>
    <property type="match status" value="1"/>
</dbReference>
<dbReference type="PANTHER" id="PTHR30055:SF234">
    <property type="entry name" value="HTH-TYPE TRANSCRIPTIONAL REGULATOR BETI"/>
    <property type="match status" value="1"/>
</dbReference>
<evidence type="ECO:0000313" key="7">
    <source>
        <dbReference type="Proteomes" id="UP000031364"/>
    </source>
</evidence>
<dbReference type="SUPFAM" id="SSF46689">
    <property type="entry name" value="Homeodomain-like"/>
    <property type="match status" value="1"/>
</dbReference>
<evidence type="ECO:0000259" key="5">
    <source>
        <dbReference type="PROSITE" id="PS50977"/>
    </source>
</evidence>
<dbReference type="PRINTS" id="PR00455">
    <property type="entry name" value="HTHTETR"/>
</dbReference>
<dbReference type="InterPro" id="IPR001647">
    <property type="entry name" value="HTH_TetR"/>
</dbReference>
<dbReference type="PROSITE" id="PS50977">
    <property type="entry name" value="HTH_TETR_2"/>
    <property type="match status" value="1"/>
</dbReference>
<dbReference type="SUPFAM" id="SSF48498">
    <property type="entry name" value="Tetracyclin repressor-like, C-terminal domain"/>
    <property type="match status" value="1"/>
</dbReference>